<evidence type="ECO:0000313" key="3">
    <source>
        <dbReference type="Proteomes" id="UP000777784"/>
    </source>
</evidence>
<protein>
    <submittedName>
        <fullName evidence="2">PEP-CTERM sorting domain-containing protein</fullName>
    </submittedName>
</protein>
<accession>A0A948RVD6</accession>
<feature type="domain" description="Ice-binding protein C-terminal" evidence="1">
    <location>
        <begin position="222"/>
        <end position="244"/>
    </location>
</feature>
<comment type="caution">
    <text evidence="2">The sequence shown here is derived from an EMBL/GenBank/DDBJ whole genome shotgun (WGS) entry which is preliminary data.</text>
</comment>
<sequence length="249" mass="26561">MKKARNTLFVILLAVFILAPASEASLFLSSWGISYGNWDPVSTLAPSHIAYSVEDWTGSPSDGYLDPGYGGNGYDVEAVYAGCDNDYFYVAVVTGFPIAGRRSGDEIFAPGDIAIDTNLDNIYDLAVDTDAGGTLRQTNLTWENPSVGGHPVWGGASDPLRVTGWSQSSAPAAWSYGAFHGRYAIEAMIDRSFLGSETGFAMHWTMGCGNDVGEVRLDCTPPVPEPASLGLLGLGLMGGGLLRRLRHKK</sequence>
<evidence type="ECO:0000259" key="1">
    <source>
        <dbReference type="Pfam" id="PF07589"/>
    </source>
</evidence>
<dbReference type="AlphaFoldDB" id="A0A948RVD6"/>
<gene>
    <name evidence="2" type="ORF">KJ970_01990</name>
</gene>
<dbReference type="Proteomes" id="UP000777784">
    <property type="component" value="Unassembled WGS sequence"/>
</dbReference>
<dbReference type="InterPro" id="IPR013424">
    <property type="entry name" value="Ice-binding_C"/>
</dbReference>
<dbReference type="NCBIfam" id="TIGR02595">
    <property type="entry name" value="PEP_CTERM"/>
    <property type="match status" value="1"/>
</dbReference>
<dbReference type="Pfam" id="PF07589">
    <property type="entry name" value="PEP-CTERM"/>
    <property type="match status" value="1"/>
</dbReference>
<evidence type="ECO:0000313" key="2">
    <source>
        <dbReference type="EMBL" id="MBU2689667.1"/>
    </source>
</evidence>
<organism evidence="2 3">
    <name type="scientific">Eiseniibacteriota bacterium</name>
    <dbReference type="NCBI Taxonomy" id="2212470"/>
    <lineage>
        <taxon>Bacteria</taxon>
        <taxon>Candidatus Eiseniibacteriota</taxon>
    </lineage>
</organism>
<proteinExistence type="predicted"/>
<dbReference type="EMBL" id="JAHJDP010000012">
    <property type="protein sequence ID" value="MBU2689667.1"/>
    <property type="molecule type" value="Genomic_DNA"/>
</dbReference>
<name>A0A948RVD6_UNCEI</name>
<reference evidence="2" key="1">
    <citation type="submission" date="2021-05" db="EMBL/GenBank/DDBJ databases">
        <title>Energy efficiency and biological interactions define the core microbiome of deep oligotrophic groundwater.</title>
        <authorList>
            <person name="Mehrshad M."/>
            <person name="Lopez-Fernandez M."/>
            <person name="Bell E."/>
            <person name="Bernier-Latmani R."/>
            <person name="Bertilsson S."/>
            <person name="Dopson M."/>
        </authorList>
    </citation>
    <scope>NUCLEOTIDE SEQUENCE</scope>
    <source>
        <strain evidence="2">Modern_marine.mb.64</strain>
    </source>
</reference>